<gene>
    <name evidence="1" type="ORF">POCTA_138.1.T0080276</name>
</gene>
<accession>A0A8S1SDW2</accession>
<comment type="caution">
    <text evidence="1">The sequence shown here is derived from an EMBL/GenBank/DDBJ whole genome shotgun (WGS) entry which is preliminary data.</text>
</comment>
<evidence type="ECO:0000313" key="2">
    <source>
        <dbReference type="Proteomes" id="UP000683925"/>
    </source>
</evidence>
<dbReference type="Proteomes" id="UP000683925">
    <property type="component" value="Unassembled WGS sequence"/>
</dbReference>
<evidence type="ECO:0000313" key="1">
    <source>
        <dbReference type="EMBL" id="CAD8137242.1"/>
    </source>
</evidence>
<dbReference type="EMBL" id="CAJJDP010000007">
    <property type="protein sequence ID" value="CAD8137242.1"/>
    <property type="molecule type" value="Genomic_DNA"/>
</dbReference>
<dbReference type="AlphaFoldDB" id="A0A8S1SDW2"/>
<dbReference type="OMA" id="GPKKQIC"/>
<dbReference type="OrthoDB" id="306955at2759"/>
<sequence length="421" mass="49656">MEFNQDALNFLFKQLCSLSILSSKTTTELNDIYHHLAIQEASLKNRFFHHQPISESDQKLINRFVVRISEAYQFMLAKRQIARSQHSKFLLFINHCQTKKFDSKQLLMTSLIQAVYSECRLQIDLILNKQQNAQNQRIHSQESNHQGEQFQNQFYSLEVTNKKYIQNEWQINIKDNKKLNHFYTKIFPKQYEVLESADKIQEEQILYFQSRQQNMDRIFKQLLSQNYHIQKSLNWSQDIDLLSYNRQIETKLKKLKLIQLTTNQQLLNQSSSVRVSQLSNKSINQNSPASPFKSINNQSKMPQIILKQRSISQNIPQSEFRFKNSIILSNNQREGLQQGANQNQKQIYNGQDKEILFAKLIEKYKQNYQQLNNIRVELGPKKQICSVLKSKQLIDLIPTHSSKLKPRVPTNLIQQIHSIAN</sequence>
<name>A0A8S1SDW2_PAROT</name>
<proteinExistence type="predicted"/>
<protein>
    <submittedName>
        <fullName evidence="1">Uncharacterized protein</fullName>
    </submittedName>
</protein>
<reference evidence="1" key="1">
    <citation type="submission" date="2021-01" db="EMBL/GenBank/DDBJ databases">
        <authorList>
            <consortium name="Genoscope - CEA"/>
            <person name="William W."/>
        </authorList>
    </citation>
    <scope>NUCLEOTIDE SEQUENCE</scope>
</reference>
<keyword evidence="2" id="KW-1185">Reference proteome</keyword>
<organism evidence="1 2">
    <name type="scientific">Paramecium octaurelia</name>
    <dbReference type="NCBI Taxonomy" id="43137"/>
    <lineage>
        <taxon>Eukaryota</taxon>
        <taxon>Sar</taxon>
        <taxon>Alveolata</taxon>
        <taxon>Ciliophora</taxon>
        <taxon>Intramacronucleata</taxon>
        <taxon>Oligohymenophorea</taxon>
        <taxon>Peniculida</taxon>
        <taxon>Parameciidae</taxon>
        <taxon>Paramecium</taxon>
    </lineage>
</organism>